<keyword evidence="3" id="KW-1185">Reference proteome</keyword>
<feature type="compositionally biased region" description="Low complexity" evidence="1">
    <location>
        <begin position="149"/>
        <end position="161"/>
    </location>
</feature>
<dbReference type="RefSeq" id="WP_316699558.1">
    <property type="nucleotide sequence ID" value="NZ_CP136336.1"/>
</dbReference>
<evidence type="ECO:0000313" key="3">
    <source>
        <dbReference type="Proteomes" id="UP001303946"/>
    </source>
</evidence>
<feature type="compositionally biased region" description="Basic and acidic residues" evidence="1">
    <location>
        <begin position="204"/>
        <end position="233"/>
    </location>
</feature>
<proteinExistence type="predicted"/>
<evidence type="ECO:0000256" key="1">
    <source>
        <dbReference type="SAM" id="MobiDB-lite"/>
    </source>
</evidence>
<feature type="compositionally biased region" description="Polar residues" evidence="1">
    <location>
        <begin position="191"/>
        <end position="200"/>
    </location>
</feature>
<feature type="compositionally biased region" description="Low complexity" evidence="1">
    <location>
        <begin position="126"/>
        <end position="140"/>
    </location>
</feature>
<feature type="region of interest" description="Disordered" evidence="1">
    <location>
        <begin position="114"/>
        <end position="233"/>
    </location>
</feature>
<protein>
    <submittedName>
        <fullName evidence="2">SHOCT domain-containing protein</fullName>
    </submittedName>
</protein>
<organism evidence="2 3">
    <name type="scientific">Piscinibacter gummiphilus</name>
    <dbReference type="NCBI Taxonomy" id="946333"/>
    <lineage>
        <taxon>Bacteria</taxon>
        <taxon>Pseudomonadati</taxon>
        <taxon>Pseudomonadota</taxon>
        <taxon>Betaproteobacteria</taxon>
        <taxon>Burkholderiales</taxon>
        <taxon>Sphaerotilaceae</taxon>
        <taxon>Piscinibacter</taxon>
    </lineage>
</organism>
<dbReference type="EMBL" id="CP136336">
    <property type="protein sequence ID" value="WOB06913.1"/>
    <property type="molecule type" value="Genomic_DNA"/>
</dbReference>
<gene>
    <name evidence="2" type="ORF">RXV79_18545</name>
</gene>
<evidence type="ECO:0000313" key="2">
    <source>
        <dbReference type="EMBL" id="WOB06913.1"/>
    </source>
</evidence>
<accession>A0ABZ0CVL6</accession>
<reference evidence="2 3" key="1">
    <citation type="submission" date="2023-10" db="EMBL/GenBank/DDBJ databases">
        <title>Bacteria for the degradation of biodegradable plastic PBAT(Polybutylene adipate terephthalate).</title>
        <authorList>
            <person name="Weon H.-Y."/>
            <person name="Yeon J."/>
        </authorList>
    </citation>
    <scope>NUCLEOTIDE SEQUENCE [LARGE SCALE GENOMIC DNA]</scope>
    <source>
        <strain evidence="2 3">SBD 7-3</strain>
    </source>
</reference>
<sequence length="233" mass="25136">MLTRHLFIAAALTLGVIPTANAWFVVFPIPNIAKPSALRTLIDRYSQSKQTKALAYVYERRRFGNRGFVWGAYEGAGTQAEANATALARCNTALEQANGKNLYDFDGRSCELHAFDGKEDPQTPMAVEPAAEPASAAARSEAFDLGPNASSVASTPASSPPLEKTSEVPIATPANSAPMKPAAPVMESKPVNAQTGQEGSATRRLRELNEMRKEGLISQKDYDEKKKAILRDL</sequence>
<dbReference type="Proteomes" id="UP001303946">
    <property type="component" value="Chromosome"/>
</dbReference>
<name>A0ABZ0CVL6_9BURK</name>